<evidence type="ECO:0000256" key="1">
    <source>
        <dbReference type="SAM" id="MobiDB-lite"/>
    </source>
</evidence>
<protein>
    <submittedName>
        <fullName evidence="2">Uncharacterized protein</fullName>
    </submittedName>
</protein>
<reference evidence="2 3" key="1">
    <citation type="submission" date="2018-05" db="EMBL/GenBank/DDBJ databases">
        <title>A metagenomic window into the 2 km-deep terrestrial subsurface aquifer revealed taxonomically and functionally diverse microbial community comprising novel uncultured bacterial lineages.</title>
        <authorList>
            <person name="Kadnikov V.V."/>
            <person name="Mardanov A.V."/>
            <person name="Beletsky A.V."/>
            <person name="Banks D."/>
            <person name="Pimenov N.V."/>
            <person name="Frank Y.A."/>
            <person name="Karnachuk O.V."/>
            <person name="Ravin N.V."/>
        </authorList>
    </citation>
    <scope>NUCLEOTIDE SEQUENCE [LARGE SCALE GENOMIC DNA]</scope>
    <source>
        <strain evidence="2">BY5</strain>
    </source>
</reference>
<dbReference type="Proteomes" id="UP000252355">
    <property type="component" value="Unassembled WGS sequence"/>
</dbReference>
<feature type="region of interest" description="Disordered" evidence="1">
    <location>
        <begin position="1"/>
        <end position="60"/>
    </location>
</feature>
<accession>A0A367ZNI1</accession>
<proteinExistence type="predicted"/>
<name>A0A367ZNI1_9BACT</name>
<dbReference type="AlphaFoldDB" id="A0A367ZNI1"/>
<comment type="caution">
    <text evidence="2">The sequence shown here is derived from an EMBL/GenBank/DDBJ whole genome shotgun (WGS) entry which is preliminary data.</text>
</comment>
<gene>
    <name evidence="2" type="ORF">OZSIB_0180</name>
</gene>
<feature type="compositionally biased region" description="Basic and acidic residues" evidence="1">
    <location>
        <begin position="19"/>
        <end position="28"/>
    </location>
</feature>
<dbReference type="EMBL" id="QOQW01000014">
    <property type="protein sequence ID" value="RCK79309.1"/>
    <property type="molecule type" value="Genomic_DNA"/>
</dbReference>
<evidence type="ECO:0000313" key="2">
    <source>
        <dbReference type="EMBL" id="RCK79309.1"/>
    </source>
</evidence>
<evidence type="ECO:0000313" key="3">
    <source>
        <dbReference type="Proteomes" id="UP000252355"/>
    </source>
</evidence>
<organism evidence="2 3">
    <name type="scientific">Candidatus Ozemobacter sibiricus</name>
    <dbReference type="NCBI Taxonomy" id="2268124"/>
    <lineage>
        <taxon>Bacteria</taxon>
        <taxon>Candidatus Ozemobacteria</taxon>
        <taxon>Candidatus Ozemobacterales</taxon>
        <taxon>Candidatus Ozemobacteraceae</taxon>
        <taxon>Candidatus Ozemobacter</taxon>
    </lineage>
</organism>
<sequence length="60" mass="6377">MDHTASSGLFAISTLPASDRQEHVDPARAEAAAGRVGREKGRGDGGVQRIGAPTGRYREW</sequence>